<dbReference type="PhylomeDB" id="D6WUJ6"/>
<dbReference type="GO" id="GO:0031681">
    <property type="term" value="F:G-protein beta-subunit binding"/>
    <property type="evidence" value="ECO:0000318"/>
    <property type="project" value="GO_Central"/>
</dbReference>
<dbReference type="InParanoid" id="D6WUJ6"/>
<feature type="chain" id="PRO_5003089648" evidence="1">
    <location>
        <begin position="20"/>
        <end position="332"/>
    </location>
</feature>
<keyword evidence="3" id="KW-1185">Reference proteome</keyword>
<proteinExistence type="predicted"/>
<dbReference type="InterPro" id="IPR032675">
    <property type="entry name" value="LRR_dom_sf"/>
</dbReference>
<dbReference type="PANTHER" id="PTHR15936">
    <property type="entry name" value="GUANINE NUCLEOTIDE-BINDING PROTEIN G I /G S /G O GAMMA-13 SUBUNIT"/>
    <property type="match status" value="1"/>
</dbReference>
<dbReference type="PANTHER" id="PTHR15936:SF2">
    <property type="entry name" value="GUANINE NUCLEOTIDE-BINDING PROTEIN G(I)_G(S)_G(O) SUBUNIT GAMMA-13"/>
    <property type="match status" value="1"/>
</dbReference>
<dbReference type="HOGENOM" id="CLU_837664_0_0_1"/>
<dbReference type="STRING" id="7070.D6WUJ6"/>
<sequence length="332" mass="38343">MFSKILVFLIFSIISKLRSEDNLISYNVYYIPGIAEKEENTTISVFKEAQSVTLDKNCNIKKLSKEMFNITHTVFNFYVAGCDLIEIESNFLQDQNVSTKIMITDTKITKLKTHTFVDSEVEIIFLDHNSIEIIEERAFVNMTNLAQIFLNMNCITRLNRESFHNLPRLAAFRMQYNQLKTLEKSCLSFIKVDNAKVMLNHNEIVELHDGILDDLQVEKLFLYLAYNFIETLPTNIFDNRSLDTVDLSNNKITVIADICKRCIICHLLVYDNPLNVTHYDKILEFGKLNDIDITGLDFGKNNSHGFYTRKFVIVLILCLLLSPSSSQIISNF</sequence>
<dbReference type="Gene3D" id="3.80.10.10">
    <property type="entry name" value="Ribonuclease Inhibitor"/>
    <property type="match status" value="2"/>
</dbReference>
<dbReference type="InterPro" id="IPR039227">
    <property type="entry name" value="GNG13"/>
</dbReference>
<evidence type="ECO:0000256" key="1">
    <source>
        <dbReference type="SAM" id="SignalP"/>
    </source>
</evidence>
<gene>
    <name evidence="2" type="primary">GLEAN_06134</name>
    <name evidence="2" type="ORF">TcasGA2_TC006134</name>
</gene>
<dbReference type="GO" id="GO:0050909">
    <property type="term" value="P:sensory perception of taste"/>
    <property type="evidence" value="ECO:0007669"/>
    <property type="project" value="InterPro"/>
</dbReference>
<dbReference type="EMBL" id="KQ971357">
    <property type="protein sequence ID" value="EFA08483.1"/>
    <property type="molecule type" value="Genomic_DNA"/>
</dbReference>
<accession>D6WUJ6</accession>
<dbReference type="InterPro" id="IPR001611">
    <property type="entry name" value="Leu-rich_rpt"/>
</dbReference>
<dbReference type="Pfam" id="PF13855">
    <property type="entry name" value="LRR_8"/>
    <property type="match status" value="1"/>
</dbReference>
<name>D6WUJ6_TRICA</name>
<dbReference type="AlphaFoldDB" id="D6WUJ6"/>
<evidence type="ECO:0000313" key="3">
    <source>
        <dbReference type="Proteomes" id="UP000007266"/>
    </source>
</evidence>
<dbReference type="PROSITE" id="PS51450">
    <property type="entry name" value="LRR"/>
    <property type="match status" value="1"/>
</dbReference>
<evidence type="ECO:0000313" key="2">
    <source>
        <dbReference type="EMBL" id="EFA08483.1"/>
    </source>
</evidence>
<dbReference type="Proteomes" id="UP000007266">
    <property type="component" value="Linkage group 8"/>
</dbReference>
<keyword evidence="1" id="KW-0732">Signal</keyword>
<dbReference type="SUPFAM" id="SSF52058">
    <property type="entry name" value="L domain-like"/>
    <property type="match status" value="1"/>
</dbReference>
<dbReference type="GO" id="GO:0007186">
    <property type="term" value="P:G protein-coupled receptor signaling pathway"/>
    <property type="evidence" value="ECO:0000318"/>
    <property type="project" value="GO_Central"/>
</dbReference>
<reference evidence="2 3" key="1">
    <citation type="journal article" date="2008" name="Nature">
        <title>The genome of the model beetle and pest Tribolium castaneum.</title>
        <authorList>
            <consortium name="Tribolium Genome Sequencing Consortium"/>
            <person name="Richards S."/>
            <person name="Gibbs R.A."/>
            <person name="Weinstock G.M."/>
            <person name="Brown S.J."/>
            <person name="Denell R."/>
            <person name="Beeman R.W."/>
            <person name="Gibbs R."/>
            <person name="Beeman R.W."/>
            <person name="Brown S.J."/>
            <person name="Bucher G."/>
            <person name="Friedrich M."/>
            <person name="Grimmelikhuijzen C.J."/>
            <person name="Klingler M."/>
            <person name="Lorenzen M."/>
            <person name="Richards S."/>
            <person name="Roth S."/>
            <person name="Schroder R."/>
            <person name="Tautz D."/>
            <person name="Zdobnov E.M."/>
            <person name="Muzny D."/>
            <person name="Gibbs R.A."/>
            <person name="Weinstock G.M."/>
            <person name="Attaway T."/>
            <person name="Bell S."/>
            <person name="Buhay C.J."/>
            <person name="Chandrabose M.N."/>
            <person name="Chavez D."/>
            <person name="Clerk-Blankenburg K.P."/>
            <person name="Cree A."/>
            <person name="Dao M."/>
            <person name="Davis C."/>
            <person name="Chacko J."/>
            <person name="Dinh H."/>
            <person name="Dugan-Rocha S."/>
            <person name="Fowler G."/>
            <person name="Garner T.T."/>
            <person name="Garnes J."/>
            <person name="Gnirke A."/>
            <person name="Hawes A."/>
            <person name="Hernandez J."/>
            <person name="Hines S."/>
            <person name="Holder M."/>
            <person name="Hume J."/>
            <person name="Jhangiani S.N."/>
            <person name="Joshi V."/>
            <person name="Khan Z.M."/>
            <person name="Jackson L."/>
            <person name="Kovar C."/>
            <person name="Kowis A."/>
            <person name="Lee S."/>
            <person name="Lewis L.R."/>
            <person name="Margolis J."/>
            <person name="Morgan M."/>
            <person name="Nazareth L.V."/>
            <person name="Nguyen N."/>
            <person name="Okwuonu G."/>
            <person name="Parker D."/>
            <person name="Richards S."/>
            <person name="Ruiz S.J."/>
            <person name="Santibanez J."/>
            <person name="Savard J."/>
            <person name="Scherer S.E."/>
            <person name="Schneider B."/>
            <person name="Sodergren E."/>
            <person name="Tautz D."/>
            <person name="Vattahil S."/>
            <person name="Villasana D."/>
            <person name="White C.S."/>
            <person name="Wright R."/>
            <person name="Park Y."/>
            <person name="Beeman R.W."/>
            <person name="Lord J."/>
            <person name="Oppert B."/>
            <person name="Lorenzen M."/>
            <person name="Brown S."/>
            <person name="Wang L."/>
            <person name="Savard J."/>
            <person name="Tautz D."/>
            <person name="Richards S."/>
            <person name="Weinstock G."/>
            <person name="Gibbs R.A."/>
            <person name="Liu Y."/>
            <person name="Worley K."/>
            <person name="Weinstock G."/>
            <person name="Elsik C.G."/>
            <person name="Reese J.T."/>
            <person name="Elhaik E."/>
            <person name="Landan G."/>
            <person name="Graur D."/>
            <person name="Arensburger P."/>
            <person name="Atkinson P."/>
            <person name="Beeman R.W."/>
            <person name="Beidler J."/>
            <person name="Brown S.J."/>
            <person name="Demuth J.P."/>
            <person name="Drury D.W."/>
            <person name="Du Y.Z."/>
            <person name="Fujiwara H."/>
            <person name="Lorenzen M."/>
            <person name="Maselli V."/>
            <person name="Osanai M."/>
            <person name="Park Y."/>
            <person name="Robertson H.M."/>
            <person name="Tu Z."/>
            <person name="Wang J.J."/>
            <person name="Wang S."/>
            <person name="Richards S."/>
            <person name="Song H."/>
            <person name="Zhang L."/>
            <person name="Sodergren E."/>
            <person name="Werner D."/>
            <person name="Stanke M."/>
            <person name="Morgenstern B."/>
            <person name="Solovyev V."/>
            <person name="Kosarev P."/>
            <person name="Brown G."/>
            <person name="Chen H.C."/>
            <person name="Ermolaeva O."/>
            <person name="Hlavina W."/>
            <person name="Kapustin Y."/>
            <person name="Kiryutin B."/>
            <person name="Kitts P."/>
            <person name="Maglott D."/>
            <person name="Pruitt K."/>
            <person name="Sapojnikov V."/>
            <person name="Souvorov A."/>
            <person name="Mackey A.J."/>
            <person name="Waterhouse R.M."/>
            <person name="Wyder S."/>
            <person name="Zdobnov E.M."/>
            <person name="Zdobnov E.M."/>
            <person name="Wyder S."/>
            <person name="Kriventseva E.V."/>
            <person name="Kadowaki T."/>
            <person name="Bork P."/>
            <person name="Aranda M."/>
            <person name="Bao R."/>
            <person name="Beermann A."/>
            <person name="Berns N."/>
            <person name="Bolognesi R."/>
            <person name="Bonneton F."/>
            <person name="Bopp D."/>
            <person name="Brown S.J."/>
            <person name="Bucher G."/>
            <person name="Butts T."/>
            <person name="Chaumot A."/>
            <person name="Denell R.E."/>
            <person name="Ferrier D.E."/>
            <person name="Friedrich M."/>
            <person name="Gordon C.M."/>
            <person name="Jindra M."/>
            <person name="Klingler M."/>
            <person name="Lan Q."/>
            <person name="Lattorff H.M."/>
            <person name="Laudet V."/>
            <person name="von Levetsow C."/>
            <person name="Liu Z."/>
            <person name="Lutz R."/>
            <person name="Lynch J.A."/>
            <person name="da Fonseca R.N."/>
            <person name="Posnien N."/>
            <person name="Reuter R."/>
            <person name="Roth S."/>
            <person name="Savard J."/>
            <person name="Schinko J.B."/>
            <person name="Schmitt C."/>
            <person name="Schoppmeier M."/>
            <person name="Schroder R."/>
            <person name="Shippy T.D."/>
            <person name="Simonnet F."/>
            <person name="Marques-Souza H."/>
            <person name="Tautz D."/>
            <person name="Tomoyasu Y."/>
            <person name="Trauner J."/>
            <person name="Van der Zee M."/>
            <person name="Vervoort M."/>
            <person name="Wittkopp N."/>
            <person name="Wimmer E.A."/>
            <person name="Yang X."/>
            <person name="Jones A.K."/>
            <person name="Sattelle D.B."/>
            <person name="Ebert P.R."/>
            <person name="Nelson D."/>
            <person name="Scott J.G."/>
            <person name="Beeman R.W."/>
            <person name="Muthukrishnan S."/>
            <person name="Kramer K.J."/>
            <person name="Arakane Y."/>
            <person name="Beeman R.W."/>
            <person name="Zhu Q."/>
            <person name="Hogenkamp D."/>
            <person name="Dixit R."/>
            <person name="Oppert B."/>
            <person name="Jiang H."/>
            <person name="Zou Z."/>
            <person name="Marshall J."/>
            <person name="Elpidina E."/>
            <person name="Vinokurov K."/>
            <person name="Oppert C."/>
            <person name="Zou Z."/>
            <person name="Evans J."/>
            <person name="Lu Z."/>
            <person name="Zhao P."/>
            <person name="Sumathipala N."/>
            <person name="Altincicek B."/>
            <person name="Vilcinskas A."/>
            <person name="Williams M."/>
            <person name="Hultmark D."/>
            <person name="Hetru C."/>
            <person name="Jiang H."/>
            <person name="Grimmelikhuijzen C.J."/>
            <person name="Hauser F."/>
            <person name="Cazzamali G."/>
            <person name="Williamson M."/>
            <person name="Park Y."/>
            <person name="Li B."/>
            <person name="Tanaka Y."/>
            <person name="Predel R."/>
            <person name="Neupert S."/>
            <person name="Schachtner J."/>
            <person name="Verleyen P."/>
            <person name="Raible F."/>
            <person name="Bork P."/>
            <person name="Friedrich M."/>
            <person name="Walden K.K."/>
            <person name="Robertson H.M."/>
            <person name="Angeli S."/>
            <person name="Foret S."/>
            <person name="Bucher G."/>
            <person name="Schuetz S."/>
            <person name="Maleszka R."/>
            <person name="Wimmer E.A."/>
            <person name="Beeman R.W."/>
            <person name="Lorenzen M."/>
            <person name="Tomoyasu Y."/>
            <person name="Miller S.C."/>
            <person name="Grossmann D."/>
            <person name="Bucher G."/>
        </authorList>
    </citation>
    <scope>NUCLEOTIDE SEQUENCE [LARGE SCALE GENOMIC DNA]</scope>
    <source>
        <strain evidence="2 3">Georgia GA2</strain>
    </source>
</reference>
<dbReference type="eggNOG" id="KOG0619">
    <property type="taxonomic scope" value="Eukaryota"/>
</dbReference>
<organism evidence="2 3">
    <name type="scientific">Tribolium castaneum</name>
    <name type="common">Red flour beetle</name>
    <dbReference type="NCBI Taxonomy" id="7070"/>
    <lineage>
        <taxon>Eukaryota</taxon>
        <taxon>Metazoa</taxon>
        <taxon>Ecdysozoa</taxon>
        <taxon>Arthropoda</taxon>
        <taxon>Hexapoda</taxon>
        <taxon>Insecta</taxon>
        <taxon>Pterygota</taxon>
        <taxon>Neoptera</taxon>
        <taxon>Endopterygota</taxon>
        <taxon>Coleoptera</taxon>
        <taxon>Polyphaga</taxon>
        <taxon>Cucujiformia</taxon>
        <taxon>Tenebrionidae</taxon>
        <taxon>Tenebrionidae incertae sedis</taxon>
        <taxon>Tribolium</taxon>
    </lineage>
</organism>
<feature type="signal peptide" evidence="1">
    <location>
        <begin position="1"/>
        <end position="19"/>
    </location>
</feature>
<dbReference type="FunCoup" id="D6WUJ6">
    <property type="interactions" value="63"/>
</dbReference>
<dbReference type="GO" id="GO:0007200">
    <property type="term" value="P:phospholipase C-activating G protein-coupled receptor signaling pathway"/>
    <property type="evidence" value="ECO:0007669"/>
    <property type="project" value="InterPro"/>
</dbReference>
<dbReference type="GO" id="GO:0005834">
    <property type="term" value="C:heterotrimeric G-protein complex"/>
    <property type="evidence" value="ECO:0000318"/>
    <property type="project" value="GO_Central"/>
</dbReference>
<protein>
    <submittedName>
        <fullName evidence="2">Uncharacterized protein</fullName>
    </submittedName>
</protein>
<reference evidence="2 3" key="2">
    <citation type="journal article" date="2010" name="Nucleic Acids Res.">
        <title>BeetleBase in 2010: revisions to provide comprehensive genomic information for Tribolium castaneum.</title>
        <authorList>
            <person name="Kim H.S."/>
            <person name="Murphy T."/>
            <person name="Xia J."/>
            <person name="Caragea D."/>
            <person name="Park Y."/>
            <person name="Beeman R.W."/>
            <person name="Lorenzen M.D."/>
            <person name="Butcher S."/>
            <person name="Manak J.R."/>
            <person name="Brown S.J."/>
        </authorList>
    </citation>
    <scope>GENOME REANNOTATION</scope>
    <source>
        <strain evidence="2 3">Georgia GA2</strain>
    </source>
</reference>